<dbReference type="AlphaFoldDB" id="A0A6M1STA6"/>
<organism evidence="10 11">
    <name type="scientific">Halalkalibaculum roseum</name>
    <dbReference type="NCBI Taxonomy" id="2709311"/>
    <lineage>
        <taxon>Bacteria</taxon>
        <taxon>Pseudomonadati</taxon>
        <taxon>Balneolota</taxon>
        <taxon>Balneolia</taxon>
        <taxon>Balneolales</taxon>
        <taxon>Balneolaceae</taxon>
        <taxon>Halalkalibaculum</taxon>
    </lineage>
</organism>
<dbReference type="RefSeq" id="WP_165140036.1">
    <property type="nucleotide sequence ID" value="NZ_JAALLT010000002.1"/>
</dbReference>
<dbReference type="GO" id="GO:0003884">
    <property type="term" value="F:D-amino-acid oxidase activity"/>
    <property type="evidence" value="ECO:0007669"/>
    <property type="project" value="UniProtKB-EC"/>
</dbReference>
<dbReference type="InterPro" id="IPR023209">
    <property type="entry name" value="DAO"/>
</dbReference>
<keyword evidence="4" id="KW-0274">FAD</keyword>
<sequence>MNNRTIIIGGGISGITTALCLQLLGYETVVYAEQLVTEEAPEDPKFASLYPAASIIPHSVRSEKMDRIFPLSQQIFEFLFEAGVQGIKMHRHFEIFEEQIDEPAYAGFLKNYERVDRKTSGVPMRKNSGTVAGWAFDSLFTEWPIYIYRLYEKYREWGGKIIRKKVSAEEISALEGDVICNCTGIWSSELFEETEPLLVSKGHLVYLKDAPLIQDSNGLIPSYNYTAGSSVYSDPSGNALDVYFYPRSNGWILGGSRLEGEVDRYGRWQGKEYEGETVLIDGVKIPQPIYELNREIIQETYDLNLDDFSEVKTKIGYRYVRTRNKPGIRLESSQEHGKKIIHNYGHGGAGVTLSWGCALYIAGMLKDDINNLEELARELKNNLQKRLI</sequence>
<evidence type="ECO:0000259" key="9">
    <source>
        <dbReference type="Pfam" id="PF01266"/>
    </source>
</evidence>
<evidence type="ECO:0000256" key="1">
    <source>
        <dbReference type="ARBA" id="ARBA00001974"/>
    </source>
</evidence>
<evidence type="ECO:0000256" key="6">
    <source>
        <dbReference type="ARBA" id="ARBA00039101"/>
    </source>
</evidence>
<dbReference type="GO" id="GO:0071949">
    <property type="term" value="F:FAD binding"/>
    <property type="evidence" value="ECO:0007669"/>
    <property type="project" value="InterPro"/>
</dbReference>
<keyword evidence="5" id="KW-0560">Oxidoreductase</keyword>
<dbReference type="EC" id="1.4.3.3" evidence="6"/>
<keyword evidence="11" id="KW-1185">Reference proteome</keyword>
<comment type="cofactor">
    <cofactor evidence="1">
        <name>FAD</name>
        <dbReference type="ChEBI" id="CHEBI:57692"/>
    </cofactor>
</comment>
<evidence type="ECO:0000313" key="10">
    <source>
        <dbReference type="EMBL" id="NGP76032.1"/>
    </source>
</evidence>
<protein>
    <recommendedName>
        <fullName evidence="7">D-amino-acid oxidase</fullName>
        <ecNumber evidence="6">1.4.3.3</ecNumber>
    </recommendedName>
</protein>
<dbReference type="Proteomes" id="UP000473278">
    <property type="component" value="Unassembled WGS sequence"/>
</dbReference>
<feature type="domain" description="FAD dependent oxidoreductase" evidence="9">
    <location>
        <begin position="5"/>
        <end position="362"/>
    </location>
</feature>
<evidence type="ECO:0000256" key="4">
    <source>
        <dbReference type="ARBA" id="ARBA00022827"/>
    </source>
</evidence>
<dbReference type="GO" id="GO:0019478">
    <property type="term" value="P:D-amino acid catabolic process"/>
    <property type="evidence" value="ECO:0007669"/>
    <property type="project" value="TreeGrafter"/>
</dbReference>
<proteinExistence type="inferred from homology"/>
<dbReference type="Gene3D" id="3.30.9.10">
    <property type="entry name" value="D-Amino Acid Oxidase, subunit A, domain 2"/>
    <property type="match status" value="1"/>
</dbReference>
<dbReference type="PANTHER" id="PTHR11530">
    <property type="entry name" value="D-AMINO ACID OXIDASE"/>
    <property type="match status" value="1"/>
</dbReference>
<dbReference type="PROSITE" id="PS00677">
    <property type="entry name" value="DAO"/>
    <property type="match status" value="1"/>
</dbReference>
<evidence type="ECO:0000256" key="2">
    <source>
        <dbReference type="ARBA" id="ARBA00006730"/>
    </source>
</evidence>
<comment type="caution">
    <text evidence="10">The sequence shown here is derived from an EMBL/GenBank/DDBJ whole genome shotgun (WGS) entry which is preliminary data.</text>
</comment>
<name>A0A6M1STA6_9BACT</name>
<dbReference type="GO" id="GO:0005737">
    <property type="term" value="C:cytoplasm"/>
    <property type="evidence" value="ECO:0007669"/>
    <property type="project" value="TreeGrafter"/>
</dbReference>
<reference evidence="10 11" key="1">
    <citation type="submission" date="2020-02" db="EMBL/GenBank/DDBJ databases">
        <title>Balneolaceae bacterium YR4-1, complete genome.</title>
        <authorList>
            <person name="Li Y."/>
            <person name="Wu S."/>
        </authorList>
    </citation>
    <scope>NUCLEOTIDE SEQUENCE [LARGE SCALE GENOMIC DNA]</scope>
    <source>
        <strain evidence="10 11">YR4-1</strain>
    </source>
</reference>
<evidence type="ECO:0000313" key="11">
    <source>
        <dbReference type="Proteomes" id="UP000473278"/>
    </source>
</evidence>
<dbReference type="PANTHER" id="PTHR11530:SF11">
    <property type="entry name" value="D-ASPARTATE OXIDASE"/>
    <property type="match status" value="1"/>
</dbReference>
<dbReference type="Gene3D" id="3.40.50.720">
    <property type="entry name" value="NAD(P)-binding Rossmann-like Domain"/>
    <property type="match status" value="1"/>
</dbReference>
<accession>A0A6M1STA6</accession>
<evidence type="ECO:0000256" key="3">
    <source>
        <dbReference type="ARBA" id="ARBA00022630"/>
    </source>
</evidence>
<evidence type="ECO:0000256" key="7">
    <source>
        <dbReference type="ARBA" id="ARBA00039751"/>
    </source>
</evidence>
<dbReference type="EMBL" id="JAALLT010000002">
    <property type="protein sequence ID" value="NGP76032.1"/>
    <property type="molecule type" value="Genomic_DNA"/>
</dbReference>
<comment type="catalytic activity">
    <reaction evidence="8">
        <text>a D-alpha-amino acid + O2 + H2O = a 2-oxocarboxylate + H2O2 + NH4(+)</text>
        <dbReference type="Rhea" id="RHEA:21816"/>
        <dbReference type="ChEBI" id="CHEBI:15377"/>
        <dbReference type="ChEBI" id="CHEBI:15379"/>
        <dbReference type="ChEBI" id="CHEBI:16240"/>
        <dbReference type="ChEBI" id="CHEBI:28938"/>
        <dbReference type="ChEBI" id="CHEBI:35179"/>
        <dbReference type="ChEBI" id="CHEBI:59871"/>
        <dbReference type="EC" id="1.4.3.3"/>
    </reaction>
    <physiologicalReaction direction="left-to-right" evidence="8">
        <dbReference type="Rhea" id="RHEA:21817"/>
    </physiologicalReaction>
</comment>
<gene>
    <name evidence="10" type="ORF">G3570_05285</name>
</gene>
<keyword evidence="3" id="KW-0285">Flavoprotein</keyword>
<dbReference type="SUPFAM" id="SSF51971">
    <property type="entry name" value="Nucleotide-binding domain"/>
    <property type="match status" value="1"/>
</dbReference>
<evidence type="ECO:0000256" key="5">
    <source>
        <dbReference type="ARBA" id="ARBA00023002"/>
    </source>
</evidence>
<dbReference type="InterPro" id="IPR006181">
    <property type="entry name" value="D-amino_acid_oxidase_CS"/>
</dbReference>
<evidence type="ECO:0000256" key="8">
    <source>
        <dbReference type="ARBA" id="ARBA00049547"/>
    </source>
</evidence>
<dbReference type="Pfam" id="PF01266">
    <property type="entry name" value="DAO"/>
    <property type="match status" value="1"/>
</dbReference>
<comment type="similarity">
    <text evidence="2">Belongs to the DAMOX/DASOX family.</text>
</comment>
<dbReference type="InterPro" id="IPR006076">
    <property type="entry name" value="FAD-dep_OxRdtase"/>
</dbReference>